<evidence type="ECO:0000313" key="2">
    <source>
        <dbReference type="EMBL" id="QRK81907.1"/>
    </source>
</evidence>
<organism evidence="2 3">
    <name type="scientific">Pseudomonas granadensis</name>
    <dbReference type="NCBI Taxonomy" id="1421430"/>
    <lineage>
        <taxon>Bacteria</taxon>
        <taxon>Pseudomonadati</taxon>
        <taxon>Pseudomonadota</taxon>
        <taxon>Gammaproteobacteria</taxon>
        <taxon>Pseudomonadales</taxon>
        <taxon>Pseudomonadaceae</taxon>
        <taxon>Pseudomonas</taxon>
    </lineage>
</organism>
<dbReference type="InterPro" id="IPR001279">
    <property type="entry name" value="Metallo-B-lactamas"/>
</dbReference>
<dbReference type="Proteomes" id="UP000663686">
    <property type="component" value="Chromosome"/>
</dbReference>
<dbReference type="PANTHER" id="PTHR30619">
    <property type="entry name" value="DNA INTERNALIZATION/COMPETENCE PROTEIN COMEC/REC2"/>
    <property type="match status" value="1"/>
</dbReference>
<name>A0ABX7G9Z2_9PSED</name>
<dbReference type="InterPro" id="IPR052159">
    <property type="entry name" value="Competence_DNA_uptake"/>
</dbReference>
<dbReference type="RefSeq" id="WP_203418048.1">
    <property type="nucleotide sequence ID" value="NZ_CP069352.1"/>
</dbReference>
<keyword evidence="3" id="KW-1185">Reference proteome</keyword>
<dbReference type="Pfam" id="PF00753">
    <property type="entry name" value="Lactamase_B"/>
    <property type="match status" value="1"/>
</dbReference>
<dbReference type="InterPro" id="IPR036866">
    <property type="entry name" value="RibonucZ/Hydroxyglut_hydro"/>
</dbReference>
<accession>A0ABX7G9Z2</accession>
<protein>
    <submittedName>
        <fullName evidence="2">MBL fold metallo-hydrolase</fullName>
    </submittedName>
</protein>
<gene>
    <name evidence="2" type="ORF">JN757_15125</name>
</gene>
<proteinExistence type="predicted"/>
<dbReference type="EMBL" id="CP069352">
    <property type="protein sequence ID" value="QRK81907.1"/>
    <property type="molecule type" value="Genomic_DNA"/>
</dbReference>
<evidence type="ECO:0000313" key="3">
    <source>
        <dbReference type="Proteomes" id="UP000663686"/>
    </source>
</evidence>
<evidence type="ECO:0000259" key="1">
    <source>
        <dbReference type="Pfam" id="PF00753"/>
    </source>
</evidence>
<dbReference type="Gene3D" id="3.60.15.10">
    <property type="entry name" value="Ribonuclease Z/Hydroxyacylglutathione hydrolase-like"/>
    <property type="match status" value="1"/>
</dbReference>
<feature type="domain" description="Metallo-beta-lactamase" evidence="1">
    <location>
        <begin position="9"/>
        <end position="78"/>
    </location>
</feature>
<dbReference type="PANTHER" id="PTHR30619:SF1">
    <property type="entry name" value="RECOMBINATION PROTEIN 2"/>
    <property type="match status" value="1"/>
</dbReference>
<sequence>MLKIKMYPAGNGDAFLICSPGANILIDGGYVTTFNSSIQKDLKSIALRGESLNLVIATHIDADHIYGLLALLRANGNAANPNIIRIDHVWHNSLRCLTRETTHEPSAPTRMMLESICQRGYPKPAGNDAHPQEISAQQGSSLAHLLRVGDYTWNMGDGTQLMSATSTPIVELGSTLIRIIGPSTERVDDLQRLWISELRQKGYQGPFGSDEMLDDVFEFLCAHARGGARKKPALISANQNLQLNDIYEPDTAVPNGSSVATIIELGNKRLLFLGDSWAEDILEQLQKLAAEGYSMLFDVIKVSHHGSACNTSPALLELIDAPVYLVSSNGTGHGHPDFPVLRAIVDRPASFHRKIYLNYQTPASIRLSQYQSSSGAGFTVNEGGNEWIEMELAKNE</sequence>
<dbReference type="SUPFAM" id="SSF56281">
    <property type="entry name" value="Metallo-hydrolase/oxidoreductase"/>
    <property type="match status" value="1"/>
</dbReference>
<dbReference type="NCBIfam" id="NF041809">
    <property type="entry name" value="Avs1a"/>
    <property type="match status" value="1"/>
</dbReference>
<reference evidence="2 3" key="1">
    <citation type="submission" date="2021-03" db="EMBL/GenBank/DDBJ databases">
        <title>P. granadensis CT364 genome publication.</title>
        <authorList>
            <person name="Stach J."/>
            <person name="Montero-Calasanz Md.C."/>
        </authorList>
    </citation>
    <scope>NUCLEOTIDE SEQUENCE [LARGE SCALE GENOMIC DNA]</scope>
    <source>
        <strain evidence="2 3">CT364</strain>
    </source>
</reference>